<organism evidence="1 2">
    <name type="scientific">Diplocarpon coronariae</name>
    <dbReference type="NCBI Taxonomy" id="2795749"/>
    <lineage>
        <taxon>Eukaryota</taxon>
        <taxon>Fungi</taxon>
        <taxon>Dikarya</taxon>
        <taxon>Ascomycota</taxon>
        <taxon>Pezizomycotina</taxon>
        <taxon>Leotiomycetes</taxon>
        <taxon>Helotiales</taxon>
        <taxon>Drepanopezizaceae</taxon>
        <taxon>Diplocarpon</taxon>
    </lineage>
</organism>
<dbReference type="InParanoid" id="A0A218Z3P7"/>
<protein>
    <submittedName>
        <fullName evidence="1">AMP deaminase</fullName>
    </submittedName>
</protein>
<sequence>MFYDFLSQGLENCKLAPLVAACIVKSQQAGPDVHDAKVLLLRQTPAGEGDNIKEADVWGMIPPPPVPPAAWLARAKRVSLWAFEEAAEAGHPFAGVWATTDEARQLRMTDRTTALVIRALDRANADA</sequence>
<evidence type="ECO:0000313" key="2">
    <source>
        <dbReference type="Proteomes" id="UP000242519"/>
    </source>
</evidence>
<proteinExistence type="predicted"/>
<dbReference type="EMBL" id="MZNU01000217">
    <property type="protein sequence ID" value="OWP02689.1"/>
    <property type="molecule type" value="Genomic_DNA"/>
</dbReference>
<dbReference type="Proteomes" id="UP000242519">
    <property type="component" value="Unassembled WGS sequence"/>
</dbReference>
<gene>
    <name evidence="1" type="ORF">B2J93_106</name>
</gene>
<comment type="caution">
    <text evidence="1">The sequence shown here is derived from an EMBL/GenBank/DDBJ whole genome shotgun (WGS) entry which is preliminary data.</text>
</comment>
<name>A0A218Z3P7_9HELO</name>
<reference evidence="1 2" key="1">
    <citation type="submission" date="2017-04" db="EMBL/GenBank/DDBJ databases">
        <title>Draft genome sequence of Marssonina coronaria NL1: causal agent of apple blotch.</title>
        <authorList>
            <person name="Cheng Q."/>
        </authorList>
    </citation>
    <scope>NUCLEOTIDE SEQUENCE [LARGE SCALE GENOMIC DNA]</scope>
    <source>
        <strain evidence="1 2">NL1</strain>
    </source>
</reference>
<keyword evidence="2" id="KW-1185">Reference proteome</keyword>
<evidence type="ECO:0000313" key="1">
    <source>
        <dbReference type="EMBL" id="OWP02689.1"/>
    </source>
</evidence>
<dbReference type="AlphaFoldDB" id="A0A218Z3P7"/>
<accession>A0A218Z3P7</accession>